<dbReference type="GO" id="GO:0005524">
    <property type="term" value="F:ATP binding"/>
    <property type="evidence" value="ECO:0007669"/>
    <property type="project" value="UniProtKB-KW"/>
</dbReference>
<dbReference type="InterPro" id="IPR039421">
    <property type="entry name" value="Type_1_exporter"/>
</dbReference>
<evidence type="ECO:0000259" key="8">
    <source>
        <dbReference type="PROSITE" id="PS50893"/>
    </source>
</evidence>
<feature type="transmembrane region" description="Helical" evidence="7">
    <location>
        <begin position="130"/>
        <end position="150"/>
    </location>
</feature>
<dbReference type="SUPFAM" id="SSF90123">
    <property type="entry name" value="ABC transporter transmembrane region"/>
    <property type="match status" value="1"/>
</dbReference>
<name>A0A1R0X1I1_9BACL</name>
<dbReference type="EMBL" id="MKQP01000040">
    <property type="protein sequence ID" value="OMD26724.1"/>
    <property type="molecule type" value="Genomic_DNA"/>
</dbReference>
<feature type="transmembrane region" description="Helical" evidence="7">
    <location>
        <begin position="20"/>
        <end position="37"/>
    </location>
</feature>
<keyword evidence="6 7" id="KW-0472">Membrane</keyword>
<dbReference type="PANTHER" id="PTHR24221">
    <property type="entry name" value="ATP-BINDING CASSETTE SUB-FAMILY B"/>
    <property type="match status" value="1"/>
</dbReference>
<keyword evidence="5 7" id="KW-1133">Transmembrane helix</keyword>
<dbReference type="InterPro" id="IPR017871">
    <property type="entry name" value="ABC_transporter-like_CS"/>
</dbReference>
<sequence length="576" mass="66855">MRTIRQWLLYLIKGNVKPFIVNILILLISPCIAYGSFKITKEIFDSLTIESGFNLILILCLAMLIIKFSQTFISELSYYIQQKLNLIYSTKIEQYLMEILRPITITLVETPAYRNDLNVFRQTISRLPQLVEALFSIIQNISVLAIYLYLISQYAWYYSASLILCAVPLIYHYIKYANDTDQYMRNLIQKSMEASNLSTLLTEPSNQKEMIIFSNRNFFIEKWRKAYSDIMTNTFNYYRKYLYRNSLIGTIFPLIYFFIQIHVVFRLIHGELTLGDLVAITSAIGVVETNIKTLNRPVSGFKNFSIFVANIKEFFSKYDDSINGKVQVSTIQTLELKNLDFSYPNYENEILSNINFFASKGSLISFVGDNGSGKSTLAKLLAGLHAVPRNSFFVNSTDMCELERSSFQKKVSIHNQDFSRFPLTIYENIKLDEIDELEKESIHRFLSENSFLIQEDLYDKLDVTLGNQYLYSKQISGGQWQRIALSRAFYKNSDLLIIDEGTAEIDPFTQREIFEYLGKIKREKIIIYVTHDLKLASLADKIFVFKNGMIIEEGPHHELIQKNGEYSKMWGDNDES</sequence>
<dbReference type="InterPro" id="IPR027417">
    <property type="entry name" value="P-loop_NTPase"/>
</dbReference>
<evidence type="ECO:0000256" key="6">
    <source>
        <dbReference type="ARBA" id="ARBA00023136"/>
    </source>
</evidence>
<evidence type="ECO:0000256" key="3">
    <source>
        <dbReference type="ARBA" id="ARBA00022741"/>
    </source>
</evidence>
<dbReference type="AlphaFoldDB" id="A0A1R0X1I1"/>
<dbReference type="InterPro" id="IPR036640">
    <property type="entry name" value="ABC1_TM_sf"/>
</dbReference>
<accession>A0A1R0X1I1</accession>
<protein>
    <recommendedName>
        <fullName evidence="8">ABC transporter domain-containing protein</fullName>
    </recommendedName>
</protein>
<dbReference type="GO" id="GO:0016887">
    <property type="term" value="F:ATP hydrolysis activity"/>
    <property type="evidence" value="ECO:0007669"/>
    <property type="project" value="InterPro"/>
</dbReference>
<dbReference type="Gene3D" id="1.20.1560.10">
    <property type="entry name" value="ABC transporter type 1, transmembrane domain"/>
    <property type="match status" value="1"/>
</dbReference>
<dbReference type="InterPro" id="IPR003439">
    <property type="entry name" value="ABC_transporter-like_ATP-bd"/>
</dbReference>
<dbReference type="PROSITE" id="PS00211">
    <property type="entry name" value="ABC_TRANSPORTER_1"/>
    <property type="match status" value="1"/>
</dbReference>
<reference evidence="9 10" key="1">
    <citation type="submission" date="2016-10" db="EMBL/GenBank/DDBJ databases">
        <title>Paenibacillus species isolates.</title>
        <authorList>
            <person name="Beno S.M."/>
        </authorList>
    </citation>
    <scope>NUCLEOTIDE SEQUENCE [LARGE SCALE GENOMIC DNA]</scope>
    <source>
        <strain evidence="9 10">FSL H7-0604</strain>
    </source>
</reference>
<keyword evidence="2 7" id="KW-0812">Transmembrane</keyword>
<dbReference type="Proteomes" id="UP000187465">
    <property type="component" value="Unassembled WGS sequence"/>
</dbReference>
<keyword evidence="3" id="KW-0547">Nucleotide-binding</keyword>
<dbReference type="RefSeq" id="WP_076179491.1">
    <property type="nucleotide sequence ID" value="NZ_MKQP01000040.1"/>
</dbReference>
<feature type="transmembrane region" description="Helical" evidence="7">
    <location>
        <begin position="43"/>
        <end position="66"/>
    </location>
</feature>
<feature type="transmembrane region" description="Helical" evidence="7">
    <location>
        <begin position="156"/>
        <end position="174"/>
    </location>
</feature>
<evidence type="ECO:0000256" key="2">
    <source>
        <dbReference type="ARBA" id="ARBA00022692"/>
    </source>
</evidence>
<dbReference type="PROSITE" id="PS50893">
    <property type="entry name" value="ABC_TRANSPORTER_2"/>
    <property type="match status" value="1"/>
</dbReference>
<evidence type="ECO:0000256" key="4">
    <source>
        <dbReference type="ARBA" id="ARBA00022840"/>
    </source>
</evidence>
<dbReference type="InterPro" id="IPR003593">
    <property type="entry name" value="AAA+_ATPase"/>
</dbReference>
<evidence type="ECO:0000256" key="1">
    <source>
        <dbReference type="ARBA" id="ARBA00004651"/>
    </source>
</evidence>
<dbReference type="Pfam" id="PF00005">
    <property type="entry name" value="ABC_tran"/>
    <property type="match status" value="1"/>
</dbReference>
<dbReference type="GO" id="GO:0034040">
    <property type="term" value="F:ATPase-coupled lipid transmembrane transporter activity"/>
    <property type="evidence" value="ECO:0007669"/>
    <property type="project" value="TreeGrafter"/>
</dbReference>
<evidence type="ECO:0000256" key="7">
    <source>
        <dbReference type="SAM" id="Phobius"/>
    </source>
</evidence>
<organism evidence="9 10">
    <name type="scientific">Paenibacillus odorifer</name>
    <dbReference type="NCBI Taxonomy" id="189426"/>
    <lineage>
        <taxon>Bacteria</taxon>
        <taxon>Bacillati</taxon>
        <taxon>Bacillota</taxon>
        <taxon>Bacilli</taxon>
        <taxon>Bacillales</taxon>
        <taxon>Paenibacillaceae</taxon>
        <taxon>Paenibacillus</taxon>
    </lineage>
</organism>
<evidence type="ECO:0000256" key="5">
    <source>
        <dbReference type="ARBA" id="ARBA00022989"/>
    </source>
</evidence>
<proteinExistence type="predicted"/>
<dbReference type="GO" id="GO:0005886">
    <property type="term" value="C:plasma membrane"/>
    <property type="evidence" value="ECO:0007669"/>
    <property type="project" value="UniProtKB-SubCell"/>
</dbReference>
<gene>
    <name evidence="9" type="ORF">BJP51_26390</name>
</gene>
<dbReference type="PANTHER" id="PTHR24221:SF646">
    <property type="entry name" value="HAEMOLYSIN SECRETION ATP-BINDING PROTEIN"/>
    <property type="match status" value="1"/>
</dbReference>
<evidence type="ECO:0000313" key="10">
    <source>
        <dbReference type="Proteomes" id="UP000187465"/>
    </source>
</evidence>
<keyword evidence="4" id="KW-0067">ATP-binding</keyword>
<dbReference type="SUPFAM" id="SSF52540">
    <property type="entry name" value="P-loop containing nucleoside triphosphate hydrolases"/>
    <property type="match status" value="1"/>
</dbReference>
<feature type="domain" description="ABC transporter" evidence="8">
    <location>
        <begin position="334"/>
        <end position="572"/>
    </location>
</feature>
<comment type="caution">
    <text evidence="9">The sequence shown here is derived from an EMBL/GenBank/DDBJ whole genome shotgun (WGS) entry which is preliminary data.</text>
</comment>
<dbReference type="SMART" id="SM00382">
    <property type="entry name" value="AAA"/>
    <property type="match status" value="1"/>
</dbReference>
<evidence type="ECO:0000313" key="9">
    <source>
        <dbReference type="EMBL" id="OMD26724.1"/>
    </source>
</evidence>
<comment type="subcellular location">
    <subcellularLocation>
        <location evidence="1">Cell membrane</location>
        <topology evidence="1">Multi-pass membrane protein</topology>
    </subcellularLocation>
</comment>
<dbReference type="CDD" id="cd03228">
    <property type="entry name" value="ABCC_MRP_Like"/>
    <property type="match status" value="1"/>
</dbReference>
<dbReference type="Gene3D" id="3.40.50.300">
    <property type="entry name" value="P-loop containing nucleotide triphosphate hydrolases"/>
    <property type="match status" value="1"/>
</dbReference>
<feature type="transmembrane region" description="Helical" evidence="7">
    <location>
        <begin position="241"/>
        <end position="259"/>
    </location>
</feature>